<accession>A0A7J7UPI7</accession>
<gene>
    <name evidence="1" type="ORF">mMyoMyo1_008596</name>
</gene>
<comment type="caution">
    <text evidence="1">The sequence shown here is derived from an EMBL/GenBank/DDBJ whole genome shotgun (WGS) entry which is preliminary data.</text>
</comment>
<dbReference type="AlphaFoldDB" id="A0A7J7UPI7"/>
<evidence type="ECO:0000313" key="2">
    <source>
        <dbReference type="Proteomes" id="UP000527355"/>
    </source>
</evidence>
<protein>
    <submittedName>
        <fullName evidence="1">Uncharacterized protein</fullName>
    </submittedName>
</protein>
<evidence type="ECO:0000313" key="1">
    <source>
        <dbReference type="EMBL" id="KAF6314803.1"/>
    </source>
</evidence>
<reference evidence="1 2" key="1">
    <citation type="journal article" date="2020" name="Nature">
        <title>Six reference-quality genomes reveal evolution of bat adaptations.</title>
        <authorList>
            <person name="Jebb D."/>
            <person name="Huang Z."/>
            <person name="Pippel M."/>
            <person name="Hughes G.M."/>
            <person name="Lavrichenko K."/>
            <person name="Devanna P."/>
            <person name="Winkler S."/>
            <person name="Jermiin L.S."/>
            <person name="Skirmuntt E.C."/>
            <person name="Katzourakis A."/>
            <person name="Burkitt-Gray L."/>
            <person name="Ray D.A."/>
            <person name="Sullivan K.A.M."/>
            <person name="Roscito J.G."/>
            <person name="Kirilenko B.M."/>
            <person name="Davalos L.M."/>
            <person name="Corthals A.P."/>
            <person name="Power M.L."/>
            <person name="Jones G."/>
            <person name="Ransome R.D."/>
            <person name="Dechmann D.K.N."/>
            <person name="Locatelli A.G."/>
            <person name="Puechmaille S.J."/>
            <person name="Fedrigo O."/>
            <person name="Jarvis E.D."/>
            <person name="Hiller M."/>
            <person name="Vernes S.C."/>
            <person name="Myers E.W."/>
            <person name="Teeling E.C."/>
        </authorList>
    </citation>
    <scope>NUCLEOTIDE SEQUENCE [LARGE SCALE GENOMIC DNA]</scope>
    <source>
        <strain evidence="1">MMyoMyo1</strain>
        <tissue evidence="1">Flight muscle</tissue>
    </source>
</reference>
<organism evidence="1 2">
    <name type="scientific">Myotis myotis</name>
    <name type="common">Greater mouse-eared bat</name>
    <name type="synonym">Vespertilio myotis</name>
    <dbReference type="NCBI Taxonomy" id="51298"/>
    <lineage>
        <taxon>Eukaryota</taxon>
        <taxon>Metazoa</taxon>
        <taxon>Chordata</taxon>
        <taxon>Craniata</taxon>
        <taxon>Vertebrata</taxon>
        <taxon>Euteleostomi</taxon>
        <taxon>Mammalia</taxon>
        <taxon>Eutheria</taxon>
        <taxon>Laurasiatheria</taxon>
        <taxon>Chiroptera</taxon>
        <taxon>Yangochiroptera</taxon>
        <taxon>Vespertilionidae</taxon>
        <taxon>Myotis</taxon>
    </lineage>
</organism>
<dbReference type="EMBL" id="JABWUV010000012">
    <property type="protein sequence ID" value="KAF6314803.1"/>
    <property type="molecule type" value="Genomic_DNA"/>
</dbReference>
<proteinExistence type="predicted"/>
<dbReference type="Proteomes" id="UP000527355">
    <property type="component" value="Unassembled WGS sequence"/>
</dbReference>
<sequence>MTSHGCSGEMVPHVHRTSRAPLLLQGMAMSTECRGESVIHRAGVGGLVEHQESRLPEGCLDLADEGLGVKCPAIAVAPVNFSTASWTVWHGHQLGFQWQQWQKLPAEASPRFSSSFCRWTVPFGSQGLLPPEWVPAARNLRTSSSFLCRTSGTPDIVEVSL</sequence>
<keyword evidence="2" id="KW-1185">Reference proteome</keyword>
<name>A0A7J7UPI7_MYOMY</name>